<dbReference type="Proteomes" id="UP000692954">
    <property type="component" value="Unassembled WGS sequence"/>
</dbReference>
<evidence type="ECO:0000313" key="2">
    <source>
        <dbReference type="Proteomes" id="UP000692954"/>
    </source>
</evidence>
<accession>A0A8S1RP78</accession>
<name>A0A8S1RP78_9CILI</name>
<evidence type="ECO:0000313" key="1">
    <source>
        <dbReference type="EMBL" id="CAD8130511.1"/>
    </source>
</evidence>
<protein>
    <submittedName>
        <fullName evidence="1">Uncharacterized protein</fullName>
    </submittedName>
</protein>
<comment type="caution">
    <text evidence="1">The sequence shown here is derived from an EMBL/GenBank/DDBJ whole genome shotgun (WGS) entry which is preliminary data.</text>
</comment>
<sequence>MSIGYIIKAILFLFQKKLVNRRIKKESQFINFNVIVKYYCARTKTNRIKKITNQCYFNQWRFNRVQQILHQGQYMNTKHLKDHREGSVQKEKNRLRHLIKGIVEYYSRQIRERNVLPIWQII</sequence>
<reference evidence="1" key="1">
    <citation type="submission" date="2021-01" db="EMBL/GenBank/DDBJ databases">
        <authorList>
            <consortium name="Genoscope - CEA"/>
            <person name="William W."/>
        </authorList>
    </citation>
    <scope>NUCLEOTIDE SEQUENCE</scope>
</reference>
<gene>
    <name evidence="1" type="ORF">PSON_ATCC_30995.1.T2960008</name>
</gene>
<keyword evidence="2" id="KW-1185">Reference proteome</keyword>
<dbReference type="AlphaFoldDB" id="A0A8S1RP78"/>
<dbReference type="EMBL" id="CAJJDN010000296">
    <property type="protein sequence ID" value="CAD8130511.1"/>
    <property type="molecule type" value="Genomic_DNA"/>
</dbReference>
<proteinExistence type="predicted"/>
<organism evidence="1 2">
    <name type="scientific">Paramecium sonneborni</name>
    <dbReference type="NCBI Taxonomy" id="65129"/>
    <lineage>
        <taxon>Eukaryota</taxon>
        <taxon>Sar</taxon>
        <taxon>Alveolata</taxon>
        <taxon>Ciliophora</taxon>
        <taxon>Intramacronucleata</taxon>
        <taxon>Oligohymenophorea</taxon>
        <taxon>Peniculida</taxon>
        <taxon>Parameciidae</taxon>
        <taxon>Paramecium</taxon>
    </lineage>
</organism>